<feature type="compositionally biased region" description="Basic residues" evidence="1">
    <location>
        <begin position="82"/>
        <end position="95"/>
    </location>
</feature>
<feature type="non-terminal residue" evidence="2">
    <location>
        <position position="255"/>
    </location>
</feature>
<feature type="compositionally biased region" description="Basic and acidic residues" evidence="1">
    <location>
        <begin position="96"/>
        <end position="118"/>
    </location>
</feature>
<feature type="compositionally biased region" description="Polar residues" evidence="1">
    <location>
        <begin position="206"/>
        <end position="236"/>
    </location>
</feature>
<evidence type="ECO:0000256" key="1">
    <source>
        <dbReference type="SAM" id="MobiDB-lite"/>
    </source>
</evidence>
<gene>
    <name evidence="2" type="ORF">g.5726</name>
</gene>
<dbReference type="AlphaFoldDB" id="A0A1B6GDU0"/>
<feature type="compositionally biased region" description="Polar residues" evidence="1">
    <location>
        <begin position="245"/>
        <end position="255"/>
    </location>
</feature>
<feature type="compositionally biased region" description="Basic and acidic residues" evidence="1">
    <location>
        <begin position="158"/>
        <end position="169"/>
    </location>
</feature>
<accession>A0A1B6GDU0</accession>
<name>A0A1B6GDU0_9HEMI</name>
<feature type="region of interest" description="Disordered" evidence="1">
    <location>
        <begin position="156"/>
        <end position="255"/>
    </location>
</feature>
<reference evidence="2" key="1">
    <citation type="submission" date="2015-11" db="EMBL/GenBank/DDBJ databases">
        <title>De novo transcriptome assembly of four potential Pierce s Disease insect vectors from Arizona vineyards.</title>
        <authorList>
            <person name="Tassone E.E."/>
        </authorList>
    </citation>
    <scope>NUCLEOTIDE SEQUENCE</scope>
</reference>
<protein>
    <submittedName>
        <fullName evidence="2">Uncharacterized protein</fullName>
    </submittedName>
</protein>
<sequence>MRSRSRSSSPISKHIDALMGLVRNVSSYNKLIEYEVKLKKLIEEGQHLTQIENFGHGVCLEIDKLKEQYLVRQSQMSPSVEKKKHKKHKHDKKKKDKENKRKKRNDDKIKKDLVDLPKKKSSSKHLLDLQHEMNQKLSDQMDTYDDFDLKFSAAAAQKKSDVQMSGEKHGSKRAPNEMVTEPHRNRYHRNSEAKHLDETDSKSDQNEMMIQNYRFKNNNNQSAGPSGVRGSNSTKHGANAGANLVMQTSSNSKNV</sequence>
<feature type="compositionally biased region" description="Basic and acidic residues" evidence="1">
    <location>
        <begin position="180"/>
        <end position="205"/>
    </location>
</feature>
<organism evidence="2">
    <name type="scientific">Cuerna arida</name>
    <dbReference type="NCBI Taxonomy" id="1464854"/>
    <lineage>
        <taxon>Eukaryota</taxon>
        <taxon>Metazoa</taxon>
        <taxon>Ecdysozoa</taxon>
        <taxon>Arthropoda</taxon>
        <taxon>Hexapoda</taxon>
        <taxon>Insecta</taxon>
        <taxon>Pterygota</taxon>
        <taxon>Neoptera</taxon>
        <taxon>Paraneoptera</taxon>
        <taxon>Hemiptera</taxon>
        <taxon>Auchenorrhyncha</taxon>
        <taxon>Membracoidea</taxon>
        <taxon>Cicadellidae</taxon>
        <taxon>Cicadellinae</taxon>
        <taxon>Proconiini</taxon>
        <taxon>Cuerna</taxon>
    </lineage>
</organism>
<proteinExistence type="predicted"/>
<feature type="region of interest" description="Disordered" evidence="1">
    <location>
        <begin position="73"/>
        <end position="124"/>
    </location>
</feature>
<dbReference type="EMBL" id="GECZ01009165">
    <property type="protein sequence ID" value="JAS60604.1"/>
    <property type="molecule type" value="Transcribed_RNA"/>
</dbReference>
<evidence type="ECO:0000313" key="2">
    <source>
        <dbReference type="EMBL" id="JAS60604.1"/>
    </source>
</evidence>